<name>A0A139L5U1_BACOV</name>
<gene>
    <name evidence="1" type="ORF">F3B98_06100</name>
</gene>
<dbReference type="Proteomes" id="UP000435985">
    <property type="component" value="Unassembled WGS sequence"/>
</dbReference>
<accession>A0A139L5U1</accession>
<organism evidence="1 2">
    <name type="scientific">Bacteroides ovatus</name>
    <dbReference type="NCBI Taxonomy" id="28116"/>
    <lineage>
        <taxon>Bacteria</taxon>
        <taxon>Pseudomonadati</taxon>
        <taxon>Bacteroidota</taxon>
        <taxon>Bacteroidia</taxon>
        <taxon>Bacteroidales</taxon>
        <taxon>Bacteroidaceae</taxon>
        <taxon>Bacteroides</taxon>
    </lineage>
</organism>
<reference evidence="1 2" key="1">
    <citation type="journal article" date="2019" name="Nat. Med.">
        <title>A library of human gut bacterial isolates paired with longitudinal multiomics data enables mechanistic microbiome research.</title>
        <authorList>
            <person name="Poyet M."/>
            <person name="Groussin M."/>
            <person name="Gibbons S.M."/>
            <person name="Avila-Pacheco J."/>
            <person name="Jiang X."/>
            <person name="Kearney S.M."/>
            <person name="Perrotta A.R."/>
            <person name="Berdy B."/>
            <person name="Zhao S."/>
            <person name="Lieberman T.D."/>
            <person name="Swanson P.K."/>
            <person name="Smith M."/>
            <person name="Roesemann S."/>
            <person name="Alexander J.E."/>
            <person name="Rich S.A."/>
            <person name="Livny J."/>
            <person name="Vlamakis H."/>
            <person name="Clish C."/>
            <person name="Bullock K."/>
            <person name="Deik A."/>
            <person name="Scott J."/>
            <person name="Pierce K.A."/>
            <person name="Xavier R.J."/>
            <person name="Alm E.J."/>
        </authorList>
    </citation>
    <scope>NUCLEOTIDE SEQUENCE [LARGE SCALE GENOMIC DNA]</scope>
    <source>
        <strain evidence="1 2">BIOML-A14</strain>
    </source>
</reference>
<evidence type="ECO:0000313" key="2">
    <source>
        <dbReference type="Proteomes" id="UP000435985"/>
    </source>
</evidence>
<dbReference type="RefSeq" id="WP_004310957.1">
    <property type="nucleotide sequence ID" value="NZ_CAXTIO010000001.1"/>
</dbReference>
<dbReference type="EMBL" id="VWFO01000006">
    <property type="protein sequence ID" value="KAA4665206.1"/>
    <property type="molecule type" value="Genomic_DNA"/>
</dbReference>
<protein>
    <submittedName>
        <fullName evidence="1">Uncharacterized protein</fullName>
    </submittedName>
</protein>
<proteinExistence type="predicted"/>
<comment type="caution">
    <text evidence="1">The sequence shown here is derived from an EMBL/GenBank/DDBJ whole genome shotgun (WGS) entry which is preliminary data.</text>
</comment>
<dbReference type="AlphaFoldDB" id="A0A139L5U1"/>
<sequence length="199" mass="22672">MKKLLFLSLSALCLSGCSSKTETPLEIYLNEHNQNLKSLEIIEVSEIDSAYSPYKELMSLSYMYSKLGADIAKLNAKAFKAKSNKEAIAILDSALNIYNQEDAKLDPITNKCFKSIDFPELIDEKNRIYIKAKYKIDGKTQEHNFYFNEDGKTIGHTEEDIRQSANDVLSGLNSAHDAKREIEKDKRAIKRGEYRFNAQ</sequence>
<evidence type="ECO:0000313" key="1">
    <source>
        <dbReference type="EMBL" id="KAA4665206.1"/>
    </source>
</evidence>